<dbReference type="STRING" id="63057.A0A2P5FFT6"/>
<protein>
    <submittedName>
        <fullName evidence="1">Zinc metalloproteinase aureolysin</fullName>
    </submittedName>
</protein>
<dbReference type="OrthoDB" id="651163at2759"/>
<comment type="caution">
    <text evidence="1">The sequence shown here is derived from an EMBL/GenBank/DDBJ whole genome shotgun (WGS) entry which is preliminary data.</text>
</comment>
<accession>A0A2P5FFT6</accession>
<dbReference type="InParanoid" id="A0A2P5FFT6"/>
<organism evidence="1 2">
    <name type="scientific">Trema orientale</name>
    <name type="common">Charcoal tree</name>
    <name type="synonym">Celtis orientalis</name>
    <dbReference type="NCBI Taxonomy" id="63057"/>
    <lineage>
        <taxon>Eukaryota</taxon>
        <taxon>Viridiplantae</taxon>
        <taxon>Streptophyta</taxon>
        <taxon>Embryophyta</taxon>
        <taxon>Tracheophyta</taxon>
        <taxon>Spermatophyta</taxon>
        <taxon>Magnoliopsida</taxon>
        <taxon>eudicotyledons</taxon>
        <taxon>Gunneridae</taxon>
        <taxon>Pentapetalae</taxon>
        <taxon>rosids</taxon>
        <taxon>fabids</taxon>
        <taxon>Rosales</taxon>
        <taxon>Cannabaceae</taxon>
        <taxon>Trema</taxon>
    </lineage>
</organism>
<dbReference type="FunCoup" id="A0A2P5FFT6">
    <property type="interactions" value="408"/>
</dbReference>
<dbReference type="AlphaFoldDB" id="A0A2P5FFT6"/>
<proteinExistence type="predicted"/>
<dbReference type="Proteomes" id="UP000237000">
    <property type="component" value="Unassembled WGS sequence"/>
</dbReference>
<keyword evidence="2" id="KW-1185">Reference proteome</keyword>
<evidence type="ECO:0000313" key="2">
    <source>
        <dbReference type="Proteomes" id="UP000237000"/>
    </source>
</evidence>
<sequence>MQTPSSGLGNLFPFSKLFRQLEQEMETMVKVLQPRPLEIIEHKFSADEIREASATVHRAIENWRRNEKLEQRTRILNDYIQK</sequence>
<gene>
    <name evidence="1" type="ORF">TorRG33x02_076130</name>
</gene>
<reference evidence="2" key="1">
    <citation type="submission" date="2016-06" db="EMBL/GenBank/DDBJ databases">
        <title>Parallel loss of symbiosis genes in relatives of nitrogen-fixing non-legume Parasponia.</title>
        <authorList>
            <person name="Van Velzen R."/>
            <person name="Holmer R."/>
            <person name="Bu F."/>
            <person name="Rutten L."/>
            <person name="Van Zeijl A."/>
            <person name="Liu W."/>
            <person name="Santuari L."/>
            <person name="Cao Q."/>
            <person name="Sharma T."/>
            <person name="Shen D."/>
            <person name="Roswanjaya Y."/>
            <person name="Wardhani T."/>
            <person name="Kalhor M.S."/>
            <person name="Jansen J."/>
            <person name="Van den Hoogen J."/>
            <person name="Gungor B."/>
            <person name="Hartog M."/>
            <person name="Hontelez J."/>
            <person name="Verver J."/>
            <person name="Yang W.-C."/>
            <person name="Schijlen E."/>
            <person name="Repin R."/>
            <person name="Schilthuizen M."/>
            <person name="Schranz E."/>
            <person name="Heidstra R."/>
            <person name="Miyata K."/>
            <person name="Fedorova E."/>
            <person name="Kohlen W."/>
            <person name="Bisseling T."/>
            <person name="Smit S."/>
            <person name="Geurts R."/>
        </authorList>
    </citation>
    <scope>NUCLEOTIDE SEQUENCE [LARGE SCALE GENOMIC DNA]</scope>
    <source>
        <strain evidence="2">cv. RG33-2</strain>
    </source>
</reference>
<evidence type="ECO:0000313" key="1">
    <source>
        <dbReference type="EMBL" id="PON96632.1"/>
    </source>
</evidence>
<dbReference type="PANTHER" id="PTHR37235">
    <property type="entry name" value="ZINC METALLOPROTEINASE AUREOLYSIN"/>
    <property type="match status" value="1"/>
</dbReference>
<dbReference type="EMBL" id="JXTC01000037">
    <property type="protein sequence ID" value="PON96632.1"/>
    <property type="molecule type" value="Genomic_DNA"/>
</dbReference>
<dbReference type="PANTHER" id="PTHR37235:SF2">
    <property type="entry name" value="OS05G0371500 PROTEIN"/>
    <property type="match status" value="1"/>
</dbReference>
<name>A0A2P5FFT6_TREOI</name>